<dbReference type="RefSeq" id="WP_067572022.1">
    <property type="nucleotide sequence ID" value="NZ_AP025943.1"/>
</dbReference>
<keyword evidence="10 12" id="KW-0131">Cell cycle</keyword>
<feature type="transmembrane region" description="Helical" evidence="12">
    <location>
        <begin position="21"/>
        <end position="40"/>
    </location>
</feature>
<evidence type="ECO:0000256" key="12">
    <source>
        <dbReference type="HAMAP-Rule" id="MF_00038"/>
    </source>
</evidence>
<comment type="function">
    <text evidence="12">Catalyzes the initial step of the lipid cycle reactions in the biosynthesis of the cell wall peptidoglycan: transfers peptidoglycan precursor phospho-MurNAc-pentapeptide from UDP-MurNAc-pentapeptide onto the lipid carrier undecaprenyl phosphate, yielding undecaprenyl-pyrophosphoryl-MurNAc-pentapeptide, known as lipid I.</text>
</comment>
<feature type="transmembrane region" description="Helical" evidence="12">
    <location>
        <begin position="206"/>
        <end position="225"/>
    </location>
</feature>
<keyword evidence="4 12" id="KW-0808">Transferase</keyword>
<feature type="transmembrane region" description="Helical" evidence="12">
    <location>
        <begin position="134"/>
        <end position="151"/>
    </location>
</feature>
<reference evidence="14" key="1">
    <citation type="submission" date="2022-06" db="EMBL/GenBank/DDBJ databases">
        <title>Akkermansia biwalacus sp. nov., an anaerobic mucin-degrading bacterium isolated from human intestine.</title>
        <authorList>
            <person name="Kobayashi Y."/>
            <person name="Inoue S."/>
            <person name="Kawahara T."/>
            <person name="Kohda N."/>
        </authorList>
    </citation>
    <scope>NUCLEOTIDE SEQUENCE</scope>
    <source>
        <strain evidence="14">WON2089</strain>
    </source>
</reference>
<comment type="catalytic activity">
    <reaction evidence="12">
        <text>UDP-N-acetyl-alpha-D-muramoyl-L-alanyl-gamma-D-glutamyl-meso-2,6-diaminopimeloyl-D-alanyl-D-alanine + di-trans,octa-cis-undecaprenyl phosphate = di-trans,octa-cis-undecaprenyl diphospho-N-acetyl-alpha-D-muramoyl-L-alanyl-D-glutamyl-meso-2,6-diaminopimeloyl-D-alanyl-D-alanine + UMP</text>
        <dbReference type="Rhea" id="RHEA:28386"/>
        <dbReference type="ChEBI" id="CHEBI:57865"/>
        <dbReference type="ChEBI" id="CHEBI:60392"/>
        <dbReference type="ChEBI" id="CHEBI:61386"/>
        <dbReference type="ChEBI" id="CHEBI:61387"/>
        <dbReference type="EC" id="2.7.8.13"/>
    </reaction>
</comment>
<keyword evidence="7 12" id="KW-0573">Peptidoglycan synthesis</keyword>
<comment type="cofactor">
    <cofactor evidence="12">
        <name>Mg(2+)</name>
        <dbReference type="ChEBI" id="CHEBI:18420"/>
    </cofactor>
</comment>
<dbReference type="Pfam" id="PF00953">
    <property type="entry name" value="Glycos_transf_4"/>
    <property type="match status" value="1"/>
</dbReference>
<comment type="pathway">
    <text evidence="12">Cell wall biogenesis; peptidoglycan biosynthesis.</text>
</comment>
<evidence type="ECO:0000256" key="7">
    <source>
        <dbReference type="ARBA" id="ARBA00022984"/>
    </source>
</evidence>
<dbReference type="InterPro" id="IPR000715">
    <property type="entry name" value="Glycosyl_transferase_4"/>
</dbReference>
<evidence type="ECO:0000256" key="5">
    <source>
        <dbReference type="ARBA" id="ARBA00022692"/>
    </source>
</evidence>
<dbReference type="EC" id="2.7.8.13" evidence="12 13"/>
<evidence type="ECO:0000313" key="15">
    <source>
        <dbReference type="Proteomes" id="UP001062263"/>
    </source>
</evidence>
<evidence type="ECO:0000256" key="8">
    <source>
        <dbReference type="ARBA" id="ARBA00022989"/>
    </source>
</evidence>
<name>A0ABN6QJP7_9BACT</name>
<keyword evidence="12" id="KW-0460">Magnesium</keyword>
<feature type="transmembrane region" description="Helical" evidence="12">
    <location>
        <begin position="245"/>
        <end position="262"/>
    </location>
</feature>
<evidence type="ECO:0000313" key="14">
    <source>
        <dbReference type="EMBL" id="BDL43186.1"/>
    </source>
</evidence>
<dbReference type="PROSITE" id="PS01347">
    <property type="entry name" value="MRAY_1"/>
    <property type="match status" value="1"/>
</dbReference>
<evidence type="ECO:0000256" key="6">
    <source>
        <dbReference type="ARBA" id="ARBA00022960"/>
    </source>
</evidence>
<dbReference type="EMBL" id="AP025943">
    <property type="protein sequence ID" value="BDL43186.1"/>
    <property type="molecule type" value="Genomic_DNA"/>
</dbReference>
<feature type="transmembrane region" description="Helical" evidence="12">
    <location>
        <begin position="345"/>
        <end position="364"/>
    </location>
</feature>
<evidence type="ECO:0000256" key="9">
    <source>
        <dbReference type="ARBA" id="ARBA00023136"/>
    </source>
</evidence>
<feature type="transmembrane region" description="Helical" evidence="12">
    <location>
        <begin position="69"/>
        <end position="89"/>
    </location>
</feature>
<keyword evidence="5 12" id="KW-0812">Transmembrane</keyword>
<dbReference type="InterPro" id="IPR003524">
    <property type="entry name" value="PNAcMuramoyl-5peptid_Trfase"/>
</dbReference>
<keyword evidence="8 12" id="KW-1133">Transmembrane helix</keyword>
<evidence type="ECO:0000256" key="3">
    <source>
        <dbReference type="ARBA" id="ARBA00022618"/>
    </source>
</evidence>
<sequence>MYSLIEHICPGCGLAGTAGRALLACLLSFVLTMAFAPRVIRALISLKIGQPIRTAEEVHKLAELHGAKAGTPTMGGVLIVGATLAATLLCARMGNPFIISCLFVTVALGLLGFRDDYLKVTKKTSDGISARKKLIVQVLVGLLGVAFLWLYPEGQPRVELHDYVTSLFIPFYGQVNLPWYVYIPFGALVVVSASNAVNLTDGLDGLASGCSVATGITYAILAALAGNWLMADGLNIPFHPAANEISVFMMAVVGACLGFLWYNCYPAKVFMGDTGSLALGGAFGMAAVCTAQEILFIVIGGVFVMEATSVVLQVGSFKLRHGKRIFAMAPIHHHFELKGWKETQVITRFWMISLLLAFLGLFLITTA</sequence>
<dbReference type="HAMAP" id="MF_00038">
    <property type="entry name" value="MraY"/>
    <property type="match status" value="1"/>
</dbReference>
<dbReference type="CDD" id="cd06852">
    <property type="entry name" value="GT_MraY"/>
    <property type="match status" value="1"/>
</dbReference>
<evidence type="ECO:0000256" key="10">
    <source>
        <dbReference type="ARBA" id="ARBA00023306"/>
    </source>
</evidence>
<feature type="transmembrane region" description="Helical" evidence="12">
    <location>
        <begin position="95"/>
        <end position="113"/>
    </location>
</feature>
<dbReference type="PANTHER" id="PTHR22926">
    <property type="entry name" value="PHOSPHO-N-ACETYLMURAMOYL-PENTAPEPTIDE-TRANSFERASE"/>
    <property type="match status" value="1"/>
</dbReference>
<evidence type="ECO:0000256" key="13">
    <source>
        <dbReference type="NCBIfam" id="TIGR00445"/>
    </source>
</evidence>
<comment type="similarity">
    <text evidence="2 12">Belongs to the glycosyltransferase 4 family. MraY subfamily.</text>
</comment>
<organism evidence="14 15">
    <name type="scientific">Akkermansia biwaensis</name>
    <dbReference type="NCBI Taxonomy" id="2946555"/>
    <lineage>
        <taxon>Bacteria</taxon>
        <taxon>Pseudomonadati</taxon>
        <taxon>Verrucomicrobiota</taxon>
        <taxon>Verrucomicrobiia</taxon>
        <taxon>Verrucomicrobiales</taxon>
        <taxon>Akkermansiaceae</taxon>
        <taxon>Akkermansia</taxon>
    </lineage>
</organism>
<dbReference type="Proteomes" id="UP001062263">
    <property type="component" value="Chromosome"/>
</dbReference>
<keyword evidence="6 12" id="KW-0133">Cell shape</keyword>
<dbReference type="NCBIfam" id="TIGR00445">
    <property type="entry name" value="mraY"/>
    <property type="match status" value="1"/>
</dbReference>
<dbReference type="Pfam" id="PF10555">
    <property type="entry name" value="MraY_sig1"/>
    <property type="match status" value="1"/>
</dbReference>
<keyword evidence="12" id="KW-1003">Cell membrane</keyword>
<protein>
    <recommendedName>
        <fullName evidence="12 13">Phospho-N-acetylmuramoyl-pentapeptide-transferase</fullName>
        <ecNumber evidence="12 13">2.7.8.13</ecNumber>
    </recommendedName>
    <alternativeName>
        <fullName evidence="12">UDP-MurNAc-pentapeptide phosphotransferase</fullName>
    </alternativeName>
</protein>
<keyword evidence="3 12" id="KW-0132">Cell division</keyword>
<keyword evidence="12" id="KW-0479">Metal-binding</keyword>
<dbReference type="InterPro" id="IPR018480">
    <property type="entry name" value="PNAcMuramoyl-5peptid_Trfase_CS"/>
</dbReference>
<keyword evidence="11 12" id="KW-0961">Cell wall biogenesis/degradation</keyword>
<proteinExistence type="inferred from homology"/>
<gene>
    <name evidence="12 14" type="primary">mraY</name>
    <name evidence="14" type="ORF">Abiwalacus_07600</name>
</gene>
<evidence type="ECO:0000256" key="2">
    <source>
        <dbReference type="ARBA" id="ARBA00005583"/>
    </source>
</evidence>
<evidence type="ECO:0000256" key="4">
    <source>
        <dbReference type="ARBA" id="ARBA00022679"/>
    </source>
</evidence>
<evidence type="ECO:0000256" key="11">
    <source>
        <dbReference type="ARBA" id="ARBA00023316"/>
    </source>
</evidence>
<keyword evidence="9 12" id="KW-0472">Membrane</keyword>
<keyword evidence="15" id="KW-1185">Reference proteome</keyword>
<feature type="transmembrane region" description="Helical" evidence="12">
    <location>
        <begin position="179"/>
        <end position="199"/>
    </location>
</feature>
<dbReference type="PANTHER" id="PTHR22926:SF5">
    <property type="entry name" value="PHOSPHO-N-ACETYLMURAMOYL-PENTAPEPTIDE-TRANSFERASE HOMOLOG"/>
    <property type="match status" value="1"/>
</dbReference>
<evidence type="ECO:0000256" key="1">
    <source>
        <dbReference type="ARBA" id="ARBA00004141"/>
    </source>
</evidence>
<comment type="subcellular location">
    <subcellularLocation>
        <location evidence="12">Cell membrane</location>
        <topology evidence="12">Multi-pass membrane protein</topology>
    </subcellularLocation>
    <subcellularLocation>
        <location evidence="1">Membrane</location>
        <topology evidence="1">Multi-pass membrane protein</topology>
    </subcellularLocation>
</comment>
<feature type="transmembrane region" description="Helical" evidence="12">
    <location>
        <begin position="269"/>
        <end position="288"/>
    </location>
</feature>
<dbReference type="PROSITE" id="PS01348">
    <property type="entry name" value="MRAY_2"/>
    <property type="match status" value="1"/>
</dbReference>
<accession>A0ABN6QJP7</accession>